<accession>A0A086QTU7</accession>
<feature type="compositionally biased region" description="Basic and acidic residues" evidence="1">
    <location>
        <begin position="728"/>
        <end position="886"/>
    </location>
</feature>
<dbReference type="Proteomes" id="UP000028821">
    <property type="component" value="Unassembled WGS sequence"/>
</dbReference>
<dbReference type="AlphaFoldDB" id="A0A086QTU7"/>
<feature type="compositionally biased region" description="Acidic residues" evidence="1">
    <location>
        <begin position="138"/>
        <end position="202"/>
    </location>
</feature>
<name>A0A086QTU7_TOXGO</name>
<feature type="compositionally biased region" description="Basic and acidic residues" evidence="1">
    <location>
        <begin position="113"/>
        <end position="137"/>
    </location>
</feature>
<dbReference type="CDD" id="cd09212">
    <property type="entry name" value="PUB"/>
    <property type="match status" value="1"/>
</dbReference>
<feature type="compositionally biased region" description="Basic residues" evidence="1">
    <location>
        <begin position="241"/>
        <end position="250"/>
    </location>
</feature>
<comment type="caution">
    <text evidence="2">The sequence shown here is derived from an EMBL/GenBank/DDBJ whole genome shotgun (WGS) entry which is preliminary data.</text>
</comment>
<dbReference type="InterPro" id="IPR036339">
    <property type="entry name" value="PUB-like_dom_sf"/>
</dbReference>
<organism evidence="2 3">
    <name type="scientific">Toxoplasma gondii MAS</name>
    <dbReference type="NCBI Taxonomy" id="943118"/>
    <lineage>
        <taxon>Eukaryota</taxon>
        <taxon>Sar</taxon>
        <taxon>Alveolata</taxon>
        <taxon>Apicomplexa</taxon>
        <taxon>Conoidasida</taxon>
        <taxon>Coccidia</taxon>
        <taxon>Eucoccidiorida</taxon>
        <taxon>Eimeriorina</taxon>
        <taxon>Sarcocystidae</taxon>
        <taxon>Toxoplasma</taxon>
    </lineage>
</organism>
<dbReference type="VEuPathDB" id="ToxoDB:TGMAS_248170"/>
<sequence>SFVPPPSSYPPSFVPAFPPAVAPWAPLSGADSALATGGTRTSNGEGAREARTREGEEKGGKSNFVYVASLLLAAAGAAALARLFSTSALFARPYGQVPASAAASLSASAKLKPSREGKDGKAKGKEGDEVAGGRREEVEGESESDDGGEEEEEVEEDEEDEDEYDDENETEEDSEEDEEAEADEEEKTDDQDEEAEAEEEQDAFSGRAQQQVRGCLADQQREVPRSFSPASGGRSEATGRNKGRKTRRSNSRTPSNTDAALSVHLKEAPSGPRFIQNTSARFGESHKRTRLTGNDYRELLNLFRRQTATLDRVEGLLESVSYLVGNRVSRAASEDKKIPSSLSHLRGSQDSPRSSRSSSSSCSSPSHALAFASAASSRPLEAARDKASRREPPDELAGSRSAASLSSASLLASLQPWQPAPVSAASRAFAEEPQIEASEAGARAWWLRMSERPRRESAAEEEKEVGGRNKKQHSAERDKSEGRGSDVDEDEAEERHLKGEETCENVRNEKAAVGRAASVERSKRGAREVERTETLRGDRTTGAAGGRDRTAEERKERPRHEQPTTHIRAGSASQIHADERKIVERAFEQVARALPPSLAEKRKALGTLVLMLSNIEAAPTEAERMRYSRINTQSPRFEERFKGMVEEVAAFLQAVGFHLQGGMLTYPATAAVRSVVEAKDLTLTHLQSLESSTPEPAASPLPSSLSSSSSSSSFSSASAAPSCTGHYASEREEENRAQSNDEKAPNREESRDRRKDETDNAEQRAEDAPVQKREADEGRDREAGETRVKGEQEDNELQREGAKNDELPEEKRNDIQRESEARRSEREDEETLAKREEEDRLVQREEETLAKSEEEDRLVQREEEETLAKREEEDRLAPSRAAREGSEETTEGIRGYNDEREKSRETEQRRAREETKAQRGREKERHCAGSRRLSEKAE</sequence>
<feature type="compositionally biased region" description="Basic and acidic residues" evidence="1">
    <location>
        <begin position="896"/>
        <end position="938"/>
    </location>
</feature>
<feature type="region of interest" description="Disordered" evidence="1">
    <location>
        <begin position="97"/>
        <end position="276"/>
    </location>
</feature>
<feature type="compositionally biased region" description="Low complexity" evidence="1">
    <location>
        <begin position="351"/>
        <end position="377"/>
    </location>
</feature>
<evidence type="ECO:0000313" key="2">
    <source>
        <dbReference type="EMBL" id="KFH16029.1"/>
    </source>
</evidence>
<evidence type="ECO:0000313" key="3">
    <source>
        <dbReference type="Proteomes" id="UP000028821"/>
    </source>
</evidence>
<dbReference type="SUPFAM" id="SSF143503">
    <property type="entry name" value="PUG domain-like"/>
    <property type="match status" value="1"/>
</dbReference>
<reference evidence="2 3" key="1">
    <citation type="submission" date="2014-04" db="EMBL/GenBank/DDBJ databases">
        <authorList>
            <person name="Sibley D."/>
            <person name="Venepally P."/>
            <person name="Karamycheva S."/>
            <person name="Hadjithomas M."/>
            <person name="Khan A."/>
            <person name="Brunk B."/>
            <person name="Roos D."/>
            <person name="Caler E."/>
            <person name="Lorenzi H."/>
        </authorList>
    </citation>
    <scope>NUCLEOTIDE SEQUENCE [LARGE SCALE GENOMIC DNA]</scope>
    <source>
        <strain evidence="2 3">MAS</strain>
    </source>
</reference>
<feature type="compositionally biased region" description="Low complexity" evidence="1">
    <location>
        <begin position="688"/>
        <end position="722"/>
    </location>
</feature>
<feature type="compositionally biased region" description="Polar residues" evidence="1">
    <location>
        <begin position="340"/>
        <end position="350"/>
    </location>
</feature>
<feature type="region of interest" description="Disordered" evidence="1">
    <location>
        <begin position="31"/>
        <end position="59"/>
    </location>
</feature>
<protein>
    <submittedName>
        <fullName evidence="2">Uncharacterized protein</fullName>
    </submittedName>
</protein>
<feature type="compositionally biased region" description="Basic and acidic residues" evidence="1">
    <location>
        <begin position="381"/>
        <end position="393"/>
    </location>
</feature>
<feature type="compositionally biased region" description="Basic and acidic residues" evidence="1">
    <location>
        <begin position="451"/>
        <end position="486"/>
    </location>
</feature>
<feature type="compositionally biased region" description="Low complexity" evidence="1">
    <location>
        <begin position="98"/>
        <end position="111"/>
    </location>
</feature>
<feature type="compositionally biased region" description="Basic and acidic residues" evidence="1">
    <location>
        <begin position="546"/>
        <end position="563"/>
    </location>
</feature>
<feature type="region of interest" description="Disordered" evidence="1">
    <location>
        <begin position="688"/>
        <end position="938"/>
    </location>
</feature>
<feature type="non-terminal residue" evidence="2">
    <location>
        <position position="1"/>
    </location>
</feature>
<feature type="region of interest" description="Disordered" evidence="1">
    <location>
        <begin position="330"/>
        <end position="402"/>
    </location>
</feature>
<dbReference type="OrthoDB" id="441517at2759"/>
<evidence type="ECO:0000256" key="1">
    <source>
        <dbReference type="SAM" id="MobiDB-lite"/>
    </source>
</evidence>
<feature type="compositionally biased region" description="Basic and acidic residues" evidence="1">
    <location>
        <begin position="46"/>
        <end position="59"/>
    </location>
</feature>
<gene>
    <name evidence="2" type="ORF">TGMAS_248170</name>
</gene>
<feature type="compositionally biased region" description="Basic and acidic residues" evidence="1">
    <location>
        <begin position="493"/>
        <end position="539"/>
    </location>
</feature>
<dbReference type="EMBL" id="AEXC02000711">
    <property type="protein sequence ID" value="KFH16029.1"/>
    <property type="molecule type" value="Genomic_DNA"/>
</dbReference>
<dbReference type="Gene3D" id="1.20.58.2190">
    <property type="match status" value="1"/>
</dbReference>
<feature type="region of interest" description="Disordered" evidence="1">
    <location>
        <begin position="451"/>
        <end position="574"/>
    </location>
</feature>
<proteinExistence type="predicted"/>